<evidence type="ECO:0000256" key="4">
    <source>
        <dbReference type="ARBA" id="ARBA00022840"/>
    </source>
</evidence>
<dbReference type="InterPro" id="IPR001752">
    <property type="entry name" value="Kinesin_motor_dom"/>
</dbReference>
<dbReference type="GO" id="GO:0007018">
    <property type="term" value="P:microtubule-based movement"/>
    <property type="evidence" value="ECO:0007669"/>
    <property type="project" value="InterPro"/>
</dbReference>
<accession>A0AAE0KYV9</accession>
<feature type="region of interest" description="Disordered" evidence="10">
    <location>
        <begin position="767"/>
        <end position="838"/>
    </location>
</feature>
<dbReference type="PROSITE" id="PS50067">
    <property type="entry name" value="KINESIN_MOTOR_2"/>
    <property type="match status" value="1"/>
</dbReference>
<keyword evidence="5 9" id="KW-0175">Coiled coil</keyword>
<dbReference type="InterPro" id="IPR027417">
    <property type="entry name" value="P-loop_NTPase"/>
</dbReference>
<evidence type="ECO:0000256" key="6">
    <source>
        <dbReference type="ARBA" id="ARBA00023175"/>
    </source>
</evidence>
<dbReference type="Pfam" id="PF25764">
    <property type="entry name" value="KIF21A_4th"/>
    <property type="match status" value="1"/>
</dbReference>
<protein>
    <recommendedName>
        <fullName evidence="8">Kinesin-like protein</fullName>
    </recommendedName>
</protein>
<gene>
    <name evidence="12" type="ORF">CYMTET_25484</name>
</gene>
<sequence length="963" mass="105632">MEGAGASTEVPETSEEPNSRPPTQAAPPVEEAQRVRVAVMIRPLIAQELVDGCKERIATTPGTPQVVAQTGQEAKSFTFDNVYSGEGRTDELLFAQCCRGLVHGLFSGYNATVLAYGQTGSGKTHTMGTAFKPGGETAGVLPRVMEELFSKVEEAKSHTDVKIRVGFIEILKEDIRDLLAPIDGASCAGVTVREMGAGELALVGAHEEEVHDILEMASCLERGSLCRATAATGMNSRSSRSHAIFTIYVQCRVIEASKAGREGCSIGDSYSAKLQLVDLAGSERAKRTGASGERLNEGIQINKGLLALGNVIQALCDEKKANGHVPYRDSKLTRILQDSLGGNSRTVMVACISPADYNLQETLNTLSYANRARNIRNKPVVNHDANCAEIAFLKQQLSSLRSELSSRDSSASMVSTCTLQETEIRASAAEAQVRILQGELAAAKEAESTAKAAELCACMQRDKLRLKLQQRKASVPEGCSDVLSVNNEVETAIEGLDDGEGESDENQDLIEGYLSTIQALQAEVQQLNKQQHLFLSSSEPGASRILSLDDDIEAGDDELSTSRPQTAGSIVLTDTESLFGTSEDLSLELRALEDSLQAKEVLMRQMSSGDQQLVALKEHYDKKLTEMEEERAQLLKEKVALTKKLDSTKDDKKNSKQAEVHRSKLKTLEEKLSALQKKVTEYNKMVQLKTRSEEAAKRLNRDIEGMKKQRVELLKRMEKSVKDAAEQRRAAQKDLLQARKQARREAIATQKLQAINDKQACVVQRKTEENQAMRKRMLDLEQRRESVQTMRAGSARGGKLARTSTLSYDLKRAEATSARAARQDTQSKDKDKSRLQAQEQAQWVQQELQKSVQTAKMRIELQQAYKARASASQKLLRDGGAPMGVAAEELRVEVSAYQAKIDHLEQILGSCNDEDAAEGEGSGSAVRWKNVHSMQEARAMLKVLFALATSSRTETEEQTRKLV</sequence>
<dbReference type="SUPFAM" id="SSF52540">
    <property type="entry name" value="P-loop containing nucleoside triphosphate hydrolases"/>
    <property type="match status" value="1"/>
</dbReference>
<feature type="compositionally biased region" description="Basic and acidic residues" evidence="10">
    <location>
        <begin position="767"/>
        <end position="786"/>
    </location>
</feature>
<dbReference type="GO" id="GO:0005737">
    <property type="term" value="C:cytoplasm"/>
    <property type="evidence" value="ECO:0007669"/>
    <property type="project" value="UniProtKB-SubCell"/>
</dbReference>
<keyword evidence="8" id="KW-0493">Microtubule</keyword>
<feature type="region of interest" description="Disordered" evidence="10">
    <location>
        <begin position="1"/>
        <end position="30"/>
    </location>
</feature>
<dbReference type="GO" id="GO:0008017">
    <property type="term" value="F:microtubule binding"/>
    <property type="evidence" value="ECO:0007669"/>
    <property type="project" value="InterPro"/>
</dbReference>
<dbReference type="GO" id="GO:0005875">
    <property type="term" value="C:microtubule associated complex"/>
    <property type="evidence" value="ECO:0007669"/>
    <property type="project" value="TreeGrafter"/>
</dbReference>
<comment type="caution">
    <text evidence="12">The sequence shown here is derived from an EMBL/GenBank/DDBJ whole genome shotgun (WGS) entry which is preliminary data.</text>
</comment>
<feature type="binding site" evidence="7">
    <location>
        <begin position="117"/>
        <end position="124"/>
    </location>
    <ligand>
        <name>ATP</name>
        <dbReference type="ChEBI" id="CHEBI:30616"/>
    </ligand>
</feature>
<dbReference type="SMART" id="SM00129">
    <property type="entry name" value="KISc"/>
    <property type="match status" value="1"/>
</dbReference>
<dbReference type="GO" id="GO:0051231">
    <property type="term" value="P:spindle elongation"/>
    <property type="evidence" value="ECO:0007669"/>
    <property type="project" value="TreeGrafter"/>
</dbReference>
<dbReference type="GO" id="GO:0007052">
    <property type="term" value="P:mitotic spindle organization"/>
    <property type="evidence" value="ECO:0007669"/>
    <property type="project" value="TreeGrafter"/>
</dbReference>
<evidence type="ECO:0000256" key="3">
    <source>
        <dbReference type="ARBA" id="ARBA00022741"/>
    </source>
</evidence>
<keyword evidence="6 7" id="KW-0505">Motor protein</keyword>
<keyword evidence="2" id="KW-0963">Cytoplasm</keyword>
<evidence type="ECO:0000256" key="10">
    <source>
        <dbReference type="SAM" id="MobiDB-lite"/>
    </source>
</evidence>
<dbReference type="EMBL" id="LGRX02013641">
    <property type="protein sequence ID" value="KAK3265863.1"/>
    <property type="molecule type" value="Genomic_DNA"/>
</dbReference>
<keyword evidence="13" id="KW-1185">Reference proteome</keyword>
<dbReference type="AlphaFoldDB" id="A0AAE0KYV9"/>
<proteinExistence type="inferred from homology"/>
<dbReference type="PROSITE" id="PS00411">
    <property type="entry name" value="KINESIN_MOTOR_1"/>
    <property type="match status" value="1"/>
</dbReference>
<feature type="domain" description="Kinesin motor" evidence="11">
    <location>
        <begin position="34"/>
        <end position="375"/>
    </location>
</feature>
<evidence type="ECO:0000313" key="12">
    <source>
        <dbReference type="EMBL" id="KAK3265863.1"/>
    </source>
</evidence>
<dbReference type="Pfam" id="PF00225">
    <property type="entry name" value="Kinesin"/>
    <property type="match status" value="1"/>
</dbReference>
<evidence type="ECO:0000256" key="5">
    <source>
        <dbReference type="ARBA" id="ARBA00023054"/>
    </source>
</evidence>
<evidence type="ECO:0000259" key="11">
    <source>
        <dbReference type="PROSITE" id="PS50067"/>
    </source>
</evidence>
<dbReference type="InterPro" id="IPR019821">
    <property type="entry name" value="Kinesin_motor_CS"/>
</dbReference>
<dbReference type="PANTHER" id="PTHR47969:SF15">
    <property type="entry name" value="CHROMOSOME-ASSOCIATED KINESIN KIF4A-RELATED"/>
    <property type="match status" value="1"/>
</dbReference>
<evidence type="ECO:0000256" key="2">
    <source>
        <dbReference type="ARBA" id="ARBA00022490"/>
    </source>
</evidence>
<evidence type="ECO:0000256" key="7">
    <source>
        <dbReference type="PROSITE-ProRule" id="PRU00283"/>
    </source>
</evidence>
<dbReference type="Proteomes" id="UP001190700">
    <property type="component" value="Unassembled WGS sequence"/>
</dbReference>
<keyword evidence="4 7" id="KW-0067">ATP-binding</keyword>
<dbReference type="PANTHER" id="PTHR47969">
    <property type="entry name" value="CHROMOSOME-ASSOCIATED KINESIN KIF4A-RELATED"/>
    <property type="match status" value="1"/>
</dbReference>
<organism evidence="12 13">
    <name type="scientific">Cymbomonas tetramitiformis</name>
    <dbReference type="NCBI Taxonomy" id="36881"/>
    <lineage>
        <taxon>Eukaryota</taxon>
        <taxon>Viridiplantae</taxon>
        <taxon>Chlorophyta</taxon>
        <taxon>Pyramimonadophyceae</taxon>
        <taxon>Pyramimonadales</taxon>
        <taxon>Pyramimonadaceae</taxon>
        <taxon>Cymbomonas</taxon>
    </lineage>
</organism>
<dbReference type="GO" id="GO:0005524">
    <property type="term" value="F:ATP binding"/>
    <property type="evidence" value="ECO:0007669"/>
    <property type="project" value="UniProtKB-UniRule"/>
</dbReference>
<evidence type="ECO:0000256" key="9">
    <source>
        <dbReference type="SAM" id="Coils"/>
    </source>
</evidence>
<evidence type="ECO:0000256" key="1">
    <source>
        <dbReference type="ARBA" id="ARBA00004496"/>
    </source>
</evidence>
<dbReference type="GO" id="GO:0005874">
    <property type="term" value="C:microtubule"/>
    <property type="evidence" value="ECO:0007669"/>
    <property type="project" value="UniProtKB-KW"/>
</dbReference>
<feature type="non-terminal residue" evidence="12">
    <location>
        <position position="963"/>
    </location>
</feature>
<dbReference type="InterPro" id="IPR036961">
    <property type="entry name" value="Kinesin_motor_dom_sf"/>
</dbReference>
<feature type="coiled-coil region" evidence="9">
    <location>
        <begin position="419"/>
        <end position="446"/>
    </location>
</feature>
<comment type="similarity">
    <text evidence="7 8">Belongs to the TRAFAC class myosin-kinesin ATPase superfamily. Kinesin family.</text>
</comment>
<dbReference type="GO" id="GO:0003777">
    <property type="term" value="F:microtubule motor activity"/>
    <property type="evidence" value="ECO:0007669"/>
    <property type="project" value="InterPro"/>
</dbReference>
<name>A0AAE0KYV9_9CHLO</name>
<evidence type="ECO:0000313" key="13">
    <source>
        <dbReference type="Proteomes" id="UP001190700"/>
    </source>
</evidence>
<feature type="compositionally biased region" description="Basic and acidic residues" evidence="10">
    <location>
        <begin position="821"/>
        <end position="834"/>
    </location>
</feature>
<keyword evidence="3 7" id="KW-0547">Nucleotide-binding</keyword>
<comment type="subcellular location">
    <subcellularLocation>
        <location evidence="1">Cytoplasm</location>
    </subcellularLocation>
</comment>
<dbReference type="PRINTS" id="PR00380">
    <property type="entry name" value="KINESINHEAVY"/>
</dbReference>
<dbReference type="InterPro" id="IPR027640">
    <property type="entry name" value="Kinesin-like_fam"/>
</dbReference>
<evidence type="ECO:0000256" key="8">
    <source>
        <dbReference type="RuleBase" id="RU000394"/>
    </source>
</evidence>
<dbReference type="Gene3D" id="3.40.850.10">
    <property type="entry name" value="Kinesin motor domain"/>
    <property type="match status" value="1"/>
</dbReference>
<reference evidence="12 13" key="1">
    <citation type="journal article" date="2015" name="Genome Biol. Evol.">
        <title>Comparative Genomics of a Bacterivorous Green Alga Reveals Evolutionary Causalities and Consequences of Phago-Mixotrophic Mode of Nutrition.</title>
        <authorList>
            <person name="Burns J.A."/>
            <person name="Paasch A."/>
            <person name="Narechania A."/>
            <person name="Kim E."/>
        </authorList>
    </citation>
    <scope>NUCLEOTIDE SEQUENCE [LARGE SCALE GENOMIC DNA]</scope>
    <source>
        <strain evidence="12 13">PLY_AMNH</strain>
    </source>
</reference>